<reference evidence="4" key="1">
    <citation type="submission" date="2017-02" db="UniProtKB">
        <authorList>
            <consortium name="WormBaseParasite"/>
        </authorList>
    </citation>
    <scope>IDENTIFICATION</scope>
</reference>
<feature type="region of interest" description="Disordered" evidence="1">
    <location>
        <begin position="180"/>
        <end position="202"/>
    </location>
</feature>
<dbReference type="InterPro" id="IPR027267">
    <property type="entry name" value="AH/BAR_dom_sf"/>
</dbReference>
<accession>A0A0M3I9T9</accession>
<dbReference type="WBParaSite" id="ALUE_0001426301-mRNA-1">
    <property type="protein sequence ID" value="ALUE_0001426301-mRNA-1"/>
    <property type="gene ID" value="ALUE_0001426301"/>
</dbReference>
<evidence type="ECO:0000259" key="2">
    <source>
        <dbReference type="Pfam" id="PF03114"/>
    </source>
</evidence>
<dbReference type="InterPro" id="IPR004148">
    <property type="entry name" value="BAR_dom"/>
</dbReference>
<protein>
    <submittedName>
        <fullName evidence="4">BAR domain-containing protein</fullName>
    </submittedName>
</protein>
<organism evidence="3 4">
    <name type="scientific">Ascaris lumbricoides</name>
    <name type="common">Giant roundworm</name>
    <dbReference type="NCBI Taxonomy" id="6252"/>
    <lineage>
        <taxon>Eukaryota</taxon>
        <taxon>Metazoa</taxon>
        <taxon>Ecdysozoa</taxon>
        <taxon>Nematoda</taxon>
        <taxon>Chromadorea</taxon>
        <taxon>Rhabditida</taxon>
        <taxon>Spirurina</taxon>
        <taxon>Ascaridomorpha</taxon>
        <taxon>Ascaridoidea</taxon>
        <taxon>Ascarididae</taxon>
        <taxon>Ascaris</taxon>
    </lineage>
</organism>
<evidence type="ECO:0000313" key="4">
    <source>
        <dbReference type="WBParaSite" id="ALUE_0001426301-mRNA-1"/>
    </source>
</evidence>
<dbReference type="Proteomes" id="UP000036681">
    <property type="component" value="Unplaced"/>
</dbReference>
<proteinExistence type="predicted"/>
<keyword evidence="3" id="KW-1185">Reference proteome</keyword>
<feature type="domain" description="BAR" evidence="2">
    <location>
        <begin position="72"/>
        <end position="248"/>
    </location>
</feature>
<evidence type="ECO:0000256" key="1">
    <source>
        <dbReference type="SAM" id="MobiDB-lite"/>
    </source>
</evidence>
<dbReference type="AlphaFoldDB" id="A0A0M3I9T9"/>
<dbReference type="Gene3D" id="1.20.1270.60">
    <property type="entry name" value="Arfaptin homology (AH) domain/BAR domain"/>
    <property type="match status" value="1"/>
</dbReference>
<name>A0A0M3I9T9_ASCLU</name>
<sequence length="259" mass="28876">MHGDMSRAFNKGILWFTNFTDWLVGVTSGQNDVQTPQAESDGESRTCFTDVDGFRFPPEVDKGIVFCEHSKKDMNNISRSVEAMLSCFKTHGLSPHETIGEQCNQIGSKAITASIGGAMKEVHSTYTELGRIERKSYDEVKYSVVIEAVSMNKVEDWMRNGVGKQLDDISELKKRRLEKDACATSANSHPDDQERANRSAAADQEYNSQLAVVQEDLRQLSAHYGKTAREVKSLMKMLADHYDKAYNTTHAGAAKVVKV</sequence>
<dbReference type="Pfam" id="PF03114">
    <property type="entry name" value="BAR"/>
    <property type="match status" value="1"/>
</dbReference>
<dbReference type="GO" id="GO:0005737">
    <property type="term" value="C:cytoplasm"/>
    <property type="evidence" value="ECO:0007669"/>
    <property type="project" value="InterPro"/>
</dbReference>
<evidence type="ECO:0000313" key="3">
    <source>
        <dbReference type="Proteomes" id="UP000036681"/>
    </source>
</evidence>